<protein>
    <recommendedName>
        <fullName evidence="6">RlpA-like protein double-psi beta-barrel domain-containing protein</fullName>
    </recommendedName>
</protein>
<evidence type="ECO:0000313" key="5">
    <source>
        <dbReference type="Proteomes" id="UP000053257"/>
    </source>
</evidence>
<evidence type="ECO:0008006" key="6">
    <source>
        <dbReference type="Google" id="ProtNLM"/>
    </source>
</evidence>
<dbReference type="CDD" id="cd22191">
    <property type="entry name" value="DPBB_RlpA_EXP_N-like"/>
    <property type="match status" value="1"/>
</dbReference>
<dbReference type="HOGENOM" id="CLU_047639_0_0_1"/>
<evidence type="ECO:0000256" key="2">
    <source>
        <dbReference type="SAM" id="MobiDB-lite"/>
    </source>
</evidence>
<dbReference type="PANTHER" id="PTHR31836">
    <property type="match status" value="1"/>
</dbReference>
<dbReference type="SUPFAM" id="SSF50685">
    <property type="entry name" value="Barwin-like endoglucanases"/>
    <property type="match status" value="1"/>
</dbReference>
<dbReference type="PANTHER" id="PTHR31836:SF28">
    <property type="entry name" value="SRCR DOMAIN-CONTAINING PROTEIN-RELATED"/>
    <property type="match status" value="1"/>
</dbReference>
<dbReference type="EMBL" id="KN840511">
    <property type="protein sequence ID" value="KIP06771.1"/>
    <property type="molecule type" value="Genomic_DNA"/>
</dbReference>
<evidence type="ECO:0000256" key="3">
    <source>
        <dbReference type="SAM" id="SignalP"/>
    </source>
</evidence>
<feature type="chain" id="PRO_5002181132" description="RlpA-like protein double-psi beta-barrel domain-containing protein" evidence="3">
    <location>
        <begin position="26"/>
        <end position="272"/>
    </location>
</feature>
<reference evidence="4 5" key="1">
    <citation type="journal article" date="2014" name="PLoS Genet.">
        <title>Analysis of the Phlebiopsis gigantea genome, transcriptome and secretome provides insight into its pioneer colonization strategies of wood.</title>
        <authorList>
            <person name="Hori C."/>
            <person name="Ishida T."/>
            <person name="Igarashi K."/>
            <person name="Samejima M."/>
            <person name="Suzuki H."/>
            <person name="Master E."/>
            <person name="Ferreira P."/>
            <person name="Ruiz-Duenas F.J."/>
            <person name="Held B."/>
            <person name="Canessa P."/>
            <person name="Larrondo L.F."/>
            <person name="Schmoll M."/>
            <person name="Druzhinina I.S."/>
            <person name="Kubicek C.P."/>
            <person name="Gaskell J.A."/>
            <person name="Kersten P."/>
            <person name="St John F."/>
            <person name="Glasner J."/>
            <person name="Sabat G."/>
            <person name="Splinter BonDurant S."/>
            <person name="Syed K."/>
            <person name="Yadav J."/>
            <person name="Mgbeahuruike A.C."/>
            <person name="Kovalchuk A."/>
            <person name="Asiegbu F.O."/>
            <person name="Lackner G."/>
            <person name="Hoffmeister D."/>
            <person name="Rencoret J."/>
            <person name="Gutierrez A."/>
            <person name="Sun H."/>
            <person name="Lindquist E."/>
            <person name="Barry K."/>
            <person name="Riley R."/>
            <person name="Grigoriev I.V."/>
            <person name="Henrissat B."/>
            <person name="Kues U."/>
            <person name="Berka R.M."/>
            <person name="Martinez A.T."/>
            <person name="Covert S.F."/>
            <person name="Blanchette R.A."/>
            <person name="Cullen D."/>
        </authorList>
    </citation>
    <scope>NUCLEOTIDE SEQUENCE [LARGE SCALE GENOMIC DNA]</scope>
    <source>
        <strain evidence="4 5">11061_1 CR5-6</strain>
    </source>
</reference>
<gene>
    <name evidence="4" type="ORF">PHLGIDRAFT_128096</name>
</gene>
<name>A0A0C3RXS0_PHLG1</name>
<organism evidence="4 5">
    <name type="scientific">Phlebiopsis gigantea (strain 11061_1 CR5-6)</name>
    <name type="common">White-rot fungus</name>
    <name type="synonym">Peniophora gigantea</name>
    <dbReference type="NCBI Taxonomy" id="745531"/>
    <lineage>
        <taxon>Eukaryota</taxon>
        <taxon>Fungi</taxon>
        <taxon>Dikarya</taxon>
        <taxon>Basidiomycota</taxon>
        <taxon>Agaricomycotina</taxon>
        <taxon>Agaricomycetes</taxon>
        <taxon>Polyporales</taxon>
        <taxon>Phanerochaetaceae</taxon>
        <taxon>Phlebiopsis</taxon>
    </lineage>
</organism>
<dbReference type="Gene3D" id="2.40.40.10">
    <property type="entry name" value="RlpA-like domain"/>
    <property type="match status" value="1"/>
</dbReference>
<proteinExistence type="predicted"/>
<dbReference type="InterPro" id="IPR051477">
    <property type="entry name" value="Expansin_CellWall"/>
</dbReference>
<sequence length="272" mass="28330">MFSKLSVFSALAFAFALFLPLVATGTHNTPQRRHGHAGLSHISLNTTLSTNRTLAARQDNARFTMYYQTGNDGACGILSSDNDFIVALNSAQYESGDWCFKMIEISIGGKTAQAQIVDECPGCPWGGIDCTPAIAKFFGFFDDERFGSWNLVGAAPTTTSKPPPPPTSTTHKKSSAAPPPPTKTSKTHTTSSSAWSASPTSSSVSLSARPTSPTSNSSATSASANSTASSVLVSFPSSTPAASSATPTSNIAQLDANLVNLVLLVLTSEQAK</sequence>
<feature type="signal peptide" evidence="3">
    <location>
        <begin position="1"/>
        <end position="25"/>
    </location>
</feature>
<accession>A0A0C3RXS0</accession>
<feature type="region of interest" description="Disordered" evidence="2">
    <location>
        <begin position="152"/>
        <end position="223"/>
    </location>
</feature>
<dbReference type="AlphaFoldDB" id="A0A0C3RXS0"/>
<evidence type="ECO:0000313" key="4">
    <source>
        <dbReference type="EMBL" id="KIP06771.1"/>
    </source>
</evidence>
<keyword evidence="1 3" id="KW-0732">Signal</keyword>
<keyword evidence="5" id="KW-1185">Reference proteome</keyword>
<evidence type="ECO:0000256" key="1">
    <source>
        <dbReference type="ARBA" id="ARBA00022729"/>
    </source>
</evidence>
<feature type="compositionally biased region" description="Low complexity" evidence="2">
    <location>
        <begin position="183"/>
        <end position="223"/>
    </location>
</feature>
<dbReference type="Proteomes" id="UP000053257">
    <property type="component" value="Unassembled WGS sequence"/>
</dbReference>
<dbReference type="OrthoDB" id="623670at2759"/>
<dbReference type="InterPro" id="IPR036908">
    <property type="entry name" value="RlpA-like_sf"/>
</dbReference>